<dbReference type="PANTHER" id="PTHR42305">
    <property type="entry name" value="MEMBRANE PROTEIN RV1733C-RELATED"/>
    <property type="match status" value="1"/>
</dbReference>
<dbReference type="AlphaFoldDB" id="A0A101N0B7"/>
<evidence type="ECO:0000313" key="3">
    <source>
        <dbReference type="Proteomes" id="UP000053039"/>
    </source>
</evidence>
<dbReference type="PANTHER" id="PTHR42305:SF1">
    <property type="entry name" value="MEMBRANE PROTEIN RV1733C-RELATED"/>
    <property type="match status" value="1"/>
</dbReference>
<dbReference type="InterPro" id="IPR039708">
    <property type="entry name" value="MT1774/Rv1733c-like"/>
</dbReference>
<feature type="transmembrane region" description="Helical" evidence="1">
    <location>
        <begin position="143"/>
        <end position="165"/>
    </location>
</feature>
<dbReference type="EMBL" id="LMWM01000036">
    <property type="protein sequence ID" value="KUM84244.1"/>
    <property type="molecule type" value="Genomic_DNA"/>
</dbReference>
<protein>
    <submittedName>
        <fullName evidence="2">Uncharacterized protein</fullName>
    </submittedName>
</protein>
<evidence type="ECO:0000313" key="2">
    <source>
        <dbReference type="EMBL" id="KUM84244.1"/>
    </source>
</evidence>
<keyword evidence="1" id="KW-0812">Transmembrane</keyword>
<evidence type="ECO:0000256" key="1">
    <source>
        <dbReference type="SAM" id="Phobius"/>
    </source>
</evidence>
<accession>A0A101N0B7</accession>
<keyword evidence="1" id="KW-0472">Membrane</keyword>
<dbReference type="Proteomes" id="UP000053039">
    <property type="component" value="Unassembled WGS sequence"/>
</dbReference>
<organism evidence="2 3">
    <name type="scientific">Streptomyces pseudovenezuelae</name>
    <dbReference type="NCBI Taxonomy" id="67350"/>
    <lineage>
        <taxon>Bacteria</taxon>
        <taxon>Bacillati</taxon>
        <taxon>Actinomycetota</taxon>
        <taxon>Actinomycetes</taxon>
        <taxon>Kitasatosporales</taxon>
        <taxon>Streptomycetaceae</taxon>
        <taxon>Streptomyces</taxon>
        <taxon>Streptomyces aurantiacus group</taxon>
    </lineage>
</organism>
<comment type="caution">
    <text evidence="2">The sequence shown here is derived from an EMBL/GenBank/DDBJ whole genome shotgun (WGS) entry which is preliminary data.</text>
</comment>
<proteinExistence type="predicted"/>
<name>A0A101N0B7_9ACTN</name>
<reference evidence="2 3" key="1">
    <citation type="submission" date="2015-10" db="EMBL/GenBank/DDBJ databases">
        <title>Draft genome sequence of Streptomyces pseudovenezuelae DSM 40212, type strain for the species Streptomyces pseudovenezuelae.</title>
        <authorList>
            <person name="Ruckert C."/>
            <person name="Winkler A."/>
            <person name="Kalinowski J."/>
            <person name="Kampfer P."/>
            <person name="Glaeser S."/>
        </authorList>
    </citation>
    <scope>NUCLEOTIDE SEQUENCE [LARGE SCALE GENOMIC DNA]</scope>
    <source>
        <strain evidence="2 3">DSM 40212</strain>
    </source>
</reference>
<keyword evidence="1" id="KW-1133">Transmembrane helix</keyword>
<feature type="transmembrane region" description="Helical" evidence="1">
    <location>
        <begin position="28"/>
        <end position="48"/>
    </location>
</feature>
<sequence length="194" mass="20759">MRGSGRTTKRLWRWRSNPLRRPDDTIEAWIILAMWAVFAVGGAVAGLVTAHTVAEGFAHQRAERHSARAVLLSAVPPAVPAVKGPGSRARAKVRWTAPDGTTHDGYAQVERGLRAGARTTVWQDDQGALTTEPTGPAEAAAEAVLFGVAAVFTVSGVTFGAGAAVRSRLDQRRFAEWGREWDLVGPQWGGRKAG</sequence>
<gene>
    <name evidence="2" type="ORF">AQI94_32075</name>
</gene>
<dbReference type="OrthoDB" id="4213157at2"/>